<accession>A0A0E9XNL7</accession>
<reference evidence="1" key="2">
    <citation type="journal article" date="2015" name="Fish Shellfish Immunol.">
        <title>Early steps in the European eel (Anguilla anguilla)-Vibrio vulnificus interaction in the gills: Role of the RtxA13 toxin.</title>
        <authorList>
            <person name="Callol A."/>
            <person name="Pajuelo D."/>
            <person name="Ebbesson L."/>
            <person name="Teles M."/>
            <person name="MacKenzie S."/>
            <person name="Amaro C."/>
        </authorList>
    </citation>
    <scope>NUCLEOTIDE SEQUENCE</scope>
</reference>
<protein>
    <submittedName>
        <fullName evidence="1">Uncharacterized protein</fullName>
    </submittedName>
</protein>
<dbReference type="EMBL" id="GBXM01005289">
    <property type="protein sequence ID" value="JAI03289.1"/>
    <property type="molecule type" value="Transcribed_RNA"/>
</dbReference>
<sequence>MSTKRKEETWWHFTMRPHDMPLTNVFVGMNS</sequence>
<dbReference type="AlphaFoldDB" id="A0A0E9XNL7"/>
<organism evidence="1">
    <name type="scientific">Anguilla anguilla</name>
    <name type="common">European freshwater eel</name>
    <name type="synonym">Muraena anguilla</name>
    <dbReference type="NCBI Taxonomy" id="7936"/>
    <lineage>
        <taxon>Eukaryota</taxon>
        <taxon>Metazoa</taxon>
        <taxon>Chordata</taxon>
        <taxon>Craniata</taxon>
        <taxon>Vertebrata</taxon>
        <taxon>Euteleostomi</taxon>
        <taxon>Actinopterygii</taxon>
        <taxon>Neopterygii</taxon>
        <taxon>Teleostei</taxon>
        <taxon>Anguilliformes</taxon>
        <taxon>Anguillidae</taxon>
        <taxon>Anguilla</taxon>
    </lineage>
</organism>
<evidence type="ECO:0000313" key="1">
    <source>
        <dbReference type="EMBL" id="JAI03289.1"/>
    </source>
</evidence>
<proteinExistence type="predicted"/>
<name>A0A0E9XNL7_ANGAN</name>
<reference evidence="1" key="1">
    <citation type="submission" date="2014-11" db="EMBL/GenBank/DDBJ databases">
        <authorList>
            <person name="Amaro Gonzalez C."/>
        </authorList>
    </citation>
    <scope>NUCLEOTIDE SEQUENCE</scope>
</reference>